<evidence type="ECO:0000256" key="11">
    <source>
        <dbReference type="HAMAP-Rule" id="MF_00766"/>
    </source>
</evidence>
<reference evidence="14 16" key="3">
    <citation type="submission" date="2020-09" db="EMBL/GenBank/DDBJ databases">
        <title>Complete, closed and curated genome sequences of Photobacterium damselae subsp. piscicida isolates from Australia indicate localised evolution and additional plasmid-borne pathogenicity mechanisms.</title>
        <authorList>
            <person name="Baseggio L."/>
            <person name="Silayeva O."/>
            <person name="Buller N."/>
            <person name="Landos M."/>
            <person name="Engelstaedter J."/>
            <person name="Barnes A.C."/>
        </authorList>
    </citation>
    <scope>NUCLEOTIDE SEQUENCE [LARGE SCALE GENOMIC DNA]</scope>
    <source>
        <strain evidence="14 16">AS-16-0540-1</strain>
    </source>
</reference>
<evidence type="ECO:0000256" key="10">
    <source>
        <dbReference type="ARBA" id="ARBA00023316"/>
    </source>
</evidence>
<dbReference type="UniPathway" id="UPA00219"/>
<keyword evidence="9 11" id="KW-0472">Membrane</keyword>
<keyword evidence="3 11" id="KW-0328">Glycosyltransferase</keyword>
<evidence type="ECO:0000256" key="5">
    <source>
        <dbReference type="ARBA" id="ARBA00022692"/>
    </source>
</evidence>
<keyword evidence="2 11" id="KW-0997">Cell inner membrane</keyword>
<dbReference type="GO" id="GO:0009274">
    <property type="term" value="C:peptidoglycan-based cell wall"/>
    <property type="evidence" value="ECO:0007669"/>
    <property type="project" value="InterPro"/>
</dbReference>
<comment type="catalytic activity">
    <reaction evidence="11">
        <text>[GlcNAc-(1-&gt;4)-Mur2Ac(oyl-L-Ala-gamma-D-Glu-L-Lys-D-Ala-D-Ala)](n)-di-trans,octa-cis-undecaprenyl diphosphate + beta-D-GlcNAc-(1-&gt;4)-Mur2Ac(oyl-L-Ala-gamma-D-Glu-L-Lys-D-Ala-D-Ala)-di-trans,octa-cis-undecaprenyl diphosphate = [GlcNAc-(1-&gt;4)-Mur2Ac(oyl-L-Ala-gamma-D-Glu-L-Lys-D-Ala-D-Ala)](n+1)-di-trans,octa-cis-undecaprenyl diphosphate + di-trans,octa-cis-undecaprenyl diphosphate + H(+)</text>
        <dbReference type="Rhea" id="RHEA:23708"/>
        <dbReference type="Rhea" id="RHEA-COMP:9602"/>
        <dbReference type="Rhea" id="RHEA-COMP:9603"/>
        <dbReference type="ChEBI" id="CHEBI:15378"/>
        <dbReference type="ChEBI" id="CHEBI:58405"/>
        <dbReference type="ChEBI" id="CHEBI:60033"/>
        <dbReference type="ChEBI" id="CHEBI:78435"/>
        <dbReference type="EC" id="2.4.99.28"/>
    </reaction>
</comment>
<keyword evidence="10 11" id="KW-0961">Cell wall biogenesis/degradation</keyword>
<dbReference type="GO" id="GO:0005886">
    <property type="term" value="C:plasma membrane"/>
    <property type="evidence" value="ECO:0007669"/>
    <property type="project" value="UniProtKB-SubCell"/>
</dbReference>
<dbReference type="RefSeq" id="WP_081312320.1">
    <property type="nucleotide sequence ID" value="NZ_AP018045.1"/>
</dbReference>
<keyword evidence="7 11" id="KW-0573">Peptidoglycan synthesis</keyword>
<evidence type="ECO:0000313" key="14">
    <source>
        <dbReference type="EMBL" id="QOD57131.1"/>
    </source>
</evidence>
<comment type="function">
    <text evidence="11">Peptidoglycan polymerase that catalyzes glycan chain elongation from lipid-linked precursors.</text>
</comment>
<dbReference type="EMBL" id="CP061854">
    <property type="protein sequence ID" value="QOD57131.1"/>
    <property type="molecule type" value="Genomic_DNA"/>
</dbReference>
<evidence type="ECO:0000256" key="2">
    <source>
        <dbReference type="ARBA" id="ARBA00022519"/>
    </source>
</evidence>
<dbReference type="GO" id="GO:0008360">
    <property type="term" value="P:regulation of cell shape"/>
    <property type="evidence" value="ECO:0007669"/>
    <property type="project" value="UniProtKB-KW"/>
</dbReference>
<keyword evidence="6 11" id="KW-0133">Cell shape</keyword>
<dbReference type="InterPro" id="IPR036950">
    <property type="entry name" value="PBP_transglycosylase"/>
</dbReference>
<comment type="pathway">
    <text evidence="11">Cell wall biogenesis; peptidoglycan biosynthesis.</text>
</comment>
<dbReference type="InterPro" id="IPR001264">
    <property type="entry name" value="Glyco_trans_51"/>
</dbReference>
<accession>A0A1V1V5L0</accession>
<dbReference type="PANTHER" id="PTHR30400:SF0">
    <property type="entry name" value="BIOSYNTHETIC PEPTIDOGLYCAN TRANSGLYCOSYLASE"/>
    <property type="match status" value="1"/>
</dbReference>
<dbReference type="GO" id="GO:0008955">
    <property type="term" value="F:peptidoglycan glycosyltransferase activity"/>
    <property type="evidence" value="ECO:0007669"/>
    <property type="project" value="UniProtKB-UniRule"/>
</dbReference>
<dbReference type="Pfam" id="PF00912">
    <property type="entry name" value="Transgly"/>
    <property type="match status" value="1"/>
</dbReference>
<keyword evidence="1 11" id="KW-1003">Cell membrane</keyword>
<dbReference type="NCBIfam" id="TIGR02070">
    <property type="entry name" value="mono_pep_trsgly"/>
    <property type="match status" value="1"/>
</dbReference>
<dbReference type="InterPro" id="IPR023346">
    <property type="entry name" value="Lysozyme-like_dom_sf"/>
</dbReference>
<dbReference type="EC" id="2.4.99.28" evidence="11"/>
<feature type="domain" description="Glycosyl transferase family 51" evidence="12">
    <location>
        <begin position="52"/>
        <end position="217"/>
    </location>
</feature>
<evidence type="ECO:0000313" key="15">
    <source>
        <dbReference type="Proteomes" id="UP000218676"/>
    </source>
</evidence>
<reference evidence="15" key="2">
    <citation type="submission" date="2017-05" db="EMBL/GenBank/DDBJ databases">
        <title>Whole genome sequence of fish pathogenic bacteria, Photobacterium damselae subsp. piscicida, strain 91-197, isolated from hybrid striped bass (Morone sp.) in USA.</title>
        <authorList>
            <person name="Teru Y."/>
            <person name="Hikima J."/>
            <person name="Kono T."/>
            <person name="Sakai M."/>
            <person name="Takano T."/>
            <person name="Hawke J.P."/>
            <person name="Takeyama H."/>
            <person name="Aoki T."/>
        </authorList>
    </citation>
    <scope>NUCLEOTIDE SEQUENCE [LARGE SCALE GENOMIC DNA]</scope>
    <source>
        <strain evidence="15">91-197</strain>
    </source>
</reference>
<evidence type="ECO:0000256" key="6">
    <source>
        <dbReference type="ARBA" id="ARBA00022960"/>
    </source>
</evidence>
<comment type="subcellular location">
    <subcellularLocation>
        <location evidence="11">Cell inner membrane</location>
        <topology evidence="11">Single-pass membrane protein</topology>
    </subcellularLocation>
</comment>
<dbReference type="PANTHER" id="PTHR30400">
    <property type="entry name" value="MONOFUNCTIONAL BIOSYNTHETIC PEPTIDOGLYCAN TRANSGLYCOSYLASE"/>
    <property type="match status" value="1"/>
</dbReference>
<dbReference type="HAMAP" id="MF_00766">
    <property type="entry name" value="PGT_MtgA"/>
    <property type="match status" value="1"/>
</dbReference>
<evidence type="ECO:0000256" key="7">
    <source>
        <dbReference type="ARBA" id="ARBA00022984"/>
    </source>
</evidence>
<dbReference type="InterPro" id="IPR011812">
    <property type="entry name" value="Pep_trsgly"/>
</dbReference>
<dbReference type="SUPFAM" id="SSF53955">
    <property type="entry name" value="Lysozyme-like"/>
    <property type="match status" value="1"/>
</dbReference>
<proteinExistence type="inferred from homology"/>
<keyword evidence="5 11" id="KW-0812">Transmembrane</keyword>
<dbReference type="EMBL" id="AP018045">
    <property type="protein sequence ID" value="BAX53918.1"/>
    <property type="molecule type" value="Genomic_DNA"/>
</dbReference>
<evidence type="ECO:0000313" key="16">
    <source>
        <dbReference type="Proteomes" id="UP000516656"/>
    </source>
</evidence>
<evidence type="ECO:0000256" key="3">
    <source>
        <dbReference type="ARBA" id="ARBA00022676"/>
    </source>
</evidence>
<comment type="similarity">
    <text evidence="11">Belongs to the glycosyltransferase 51 family.</text>
</comment>
<protein>
    <recommendedName>
        <fullName evidence="11">Biosynthetic peptidoglycan transglycosylase</fullName>
        <ecNumber evidence="11">2.4.99.28</ecNumber>
    </recommendedName>
    <alternativeName>
        <fullName evidence="11">Glycan polymerase</fullName>
    </alternativeName>
    <alternativeName>
        <fullName evidence="11">Peptidoglycan glycosyltransferase MtgA</fullName>
        <shortName evidence="11">PGT</shortName>
    </alternativeName>
</protein>
<organism evidence="14 16">
    <name type="scientific">Photobacterium damsela subsp. piscicida</name>
    <name type="common">Pasteurella piscicida</name>
    <dbReference type="NCBI Taxonomy" id="38294"/>
    <lineage>
        <taxon>Bacteria</taxon>
        <taxon>Pseudomonadati</taxon>
        <taxon>Pseudomonadota</taxon>
        <taxon>Gammaproteobacteria</taxon>
        <taxon>Vibrionales</taxon>
        <taxon>Vibrionaceae</taxon>
        <taxon>Photobacterium</taxon>
    </lineage>
</organism>
<dbReference type="GO" id="GO:0016763">
    <property type="term" value="F:pentosyltransferase activity"/>
    <property type="evidence" value="ECO:0007669"/>
    <property type="project" value="InterPro"/>
</dbReference>
<reference evidence="13" key="1">
    <citation type="journal article" date="2017" name="Genome Announc.">
        <title>Whole-Genome Sequence of Photobacterium damselae subsp. piscicida Strain 91-197, Isolated from Hybrid Striped Bass (Morone sp.) in the United States.</title>
        <authorList>
            <person name="Teru Y."/>
            <person name="Hikima J."/>
            <person name="Kono T."/>
            <person name="Sakai M."/>
            <person name="Takano T."/>
            <person name="Hawke J.P."/>
            <person name="Takeyama H."/>
            <person name="Aoki T."/>
        </authorList>
    </citation>
    <scope>NUCLEOTIDE SEQUENCE</scope>
    <source>
        <strain evidence="13">91-197</strain>
    </source>
</reference>
<sequence length="230" mass="26479">MLDRIKRYLLILLLSLLTIPVIQIASLKYIDPPFWGWQIHRSLFPPKGYPTHRQHTWVDLNRISKNMQLAVIASEDQLFPSHYGFDINAILTVIKQTGANGPKRGASTITQQTAKNVFLFPAHSMIRKAVELYYAIWMEVIWGKQRILEMYLNVIEFGPGIFGVEAASQHFFNTKARYLTAQQAAQLAAVLPNPYKLKANPPSRYVLERSRWIRKQMRQLSMAAVNKLSQ</sequence>
<keyword evidence="8 11" id="KW-1133">Transmembrane helix</keyword>
<evidence type="ECO:0000313" key="13">
    <source>
        <dbReference type="EMBL" id="BAX53918.1"/>
    </source>
</evidence>
<evidence type="ECO:0000259" key="12">
    <source>
        <dbReference type="Pfam" id="PF00912"/>
    </source>
</evidence>
<dbReference type="Gene3D" id="1.10.3810.10">
    <property type="entry name" value="Biosynthetic peptidoglycan transglycosylase-like"/>
    <property type="match status" value="1"/>
</dbReference>
<gene>
    <name evidence="11 14" type="primary">mtgA</name>
    <name evidence="14" type="ORF">IC627_03620</name>
    <name evidence="13" type="ORF">PDPUS_1_02544</name>
</gene>
<dbReference type="GO" id="GO:0009252">
    <property type="term" value="P:peptidoglycan biosynthetic process"/>
    <property type="evidence" value="ECO:0007669"/>
    <property type="project" value="UniProtKB-UniRule"/>
</dbReference>
<name>A0A1V1V5L0_PHODP</name>
<dbReference type="AlphaFoldDB" id="A0A1V1V5L0"/>
<dbReference type="Proteomes" id="UP000516656">
    <property type="component" value="Chromosome 1"/>
</dbReference>
<evidence type="ECO:0000256" key="1">
    <source>
        <dbReference type="ARBA" id="ARBA00022475"/>
    </source>
</evidence>
<evidence type="ECO:0000256" key="8">
    <source>
        <dbReference type="ARBA" id="ARBA00022989"/>
    </source>
</evidence>
<dbReference type="GO" id="GO:0071555">
    <property type="term" value="P:cell wall organization"/>
    <property type="evidence" value="ECO:0007669"/>
    <property type="project" value="UniProtKB-KW"/>
</dbReference>
<evidence type="ECO:0000256" key="4">
    <source>
        <dbReference type="ARBA" id="ARBA00022679"/>
    </source>
</evidence>
<dbReference type="Proteomes" id="UP000218676">
    <property type="component" value="Chromosome 1"/>
</dbReference>
<evidence type="ECO:0000256" key="9">
    <source>
        <dbReference type="ARBA" id="ARBA00023136"/>
    </source>
</evidence>
<keyword evidence="4 11" id="KW-0808">Transferase</keyword>